<dbReference type="SUPFAM" id="SSF53300">
    <property type="entry name" value="vWA-like"/>
    <property type="match status" value="1"/>
</dbReference>
<sequence>MSDRPSVAETGGQGRLAENIAHFARALRAAGLPVGPGSVLDAVAAVEAARVGDRSDFYWSLHAVFVKKHEHSEIFQQAFRIFWRRKGMIEKIIASMSPRSPAAPGQEEKKPEAGALRVAEALLQSGREEDEPRQQDMEVSARLTVSEREVLQGKDFAQMTAAEIARAQRAITDLKLPDDEVRTRRMVAAVRGRRIDPRRSFRRSLRGGGAVIELAFHERALRHPPIVALCDISGSMSDYTRLFLHFLHTLTEQRRRVHTFLFGTRLTNVTRSLKSRDPDEALARCSAQVQDWSGGTRIGTCLHQFNREWSRRVLGQGAVVLLFTDGLERDGSAGLPREMERLHHSCRRLVWLNPLLRFDGFEAKAQGIRAMLPHVDEFRPIHNLASMEALALALAEDESGEADPRKWLKRVG</sequence>
<dbReference type="RefSeq" id="WP_254745194.1">
    <property type="nucleotide sequence ID" value="NZ_JANCLU010000021.1"/>
</dbReference>
<dbReference type="Gene3D" id="3.40.50.410">
    <property type="entry name" value="von Willebrand factor, type A domain"/>
    <property type="match status" value="1"/>
</dbReference>
<dbReference type="EMBL" id="JANCLU010000021">
    <property type="protein sequence ID" value="MCP8940449.1"/>
    <property type="molecule type" value="Genomic_DNA"/>
</dbReference>
<protein>
    <submittedName>
        <fullName evidence="1">VWA domain-containing protein</fullName>
    </submittedName>
</protein>
<dbReference type="CDD" id="cd00198">
    <property type="entry name" value="vWFA"/>
    <property type="match status" value="1"/>
</dbReference>
<dbReference type="PIRSF" id="PIRSF010256">
    <property type="entry name" value="CoxE_vWa"/>
    <property type="match status" value="1"/>
</dbReference>
<gene>
    <name evidence="1" type="ORF">NK718_18135</name>
</gene>
<dbReference type="PANTHER" id="PTHR39338:SF6">
    <property type="entry name" value="BLL5662 PROTEIN"/>
    <property type="match status" value="1"/>
</dbReference>
<comment type="caution">
    <text evidence="1">The sequence shown here is derived from an EMBL/GenBank/DDBJ whole genome shotgun (WGS) entry which is preliminary data.</text>
</comment>
<name>A0ABT1LG89_9HYPH</name>
<dbReference type="InterPro" id="IPR011195">
    <property type="entry name" value="UCP010256"/>
</dbReference>
<dbReference type="PANTHER" id="PTHR39338">
    <property type="entry name" value="BLL5662 PROTEIN-RELATED"/>
    <property type="match status" value="1"/>
</dbReference>
<proteinExistence type="predicted"/>
<reference evidence="1 2" key="1">
    <citation type="submission" date="2022-07" db="EMBL/GenBank/DDBJ databases">
        <authorList>
            <person name="Li W.-J."/>
            <person name="Deng Q.-Q."/>
        </authorList>
    </citation>
    <scope>NUCLEOTIDE SEQUENCE [LARGE SCALE GENOMIC DNA]</scope>
    <source>
        <strain evidence="1 2">SYSU M60028</strain>
    </source>
</reference>
<dbReference type="InterPro" id="IPR008912">
    <property type="entry name" value="Uncharacterised_CoxE"/>
</dbReference>
<accession>A0ABT1LG89</accession>
<organism evidence="1 2">
    <name type="scientific">Alsobacter ponti</name>
    <dbReference type="NCBI Taxonomy" id="2962936"/>
    <lineage>
        <taxon>Bacteria</taxon>
        <taxon>Pseudomonadati</taxon>
        <taxon>Pseudomonadota</taxon>
        <taxon>Alphaproteobacteria</taxon>
        <taxon>Hyphomicrobiales</taxon>
        <taxon>Alsobacteraceae</taxon>
        <taxon>Alsobacter</taxon>
    </lineage>
</organism>
<dbReference type="InterPro" id="IPR036465">
    <property type="entry name" value="vWFA_dom_sf"/>
</dbReference>
<evidence type="ECO:0000313" key="1">
    <source>
        <dbReference type="EMBL" id="MCP8940449.1"/>
    </source>
</evidence>
<dbReference type="Proteomes" id="UP001205890">
    <property type="component" value="Unassembled WGS sequence"/>
</dbReference>
<dbReference type="Pfam" id="PF05762">
    <property type="entry name" value="VWA_CoxE"/>
    <property type="match status" value="1"/>
</dbReference>
<evidence type="ECO:0000313" key="2">
    <source>
        <dbReference type="Proteomes" id="UP001205890"/>
    </source>
</evidence>
<keyword evidence="2" id="KW-1185">Reference proteome</keyword>